<evidence type="ECO:0000313" key="3">
    <source>
        <dbReference type="Proteomes" id="UP000199024"/>
    </source>
</evidence>
<dbReference type="Pfam" id="PF07228">
    <property type="entry name" value="SpoIIE"/>
    <property type="match status" value="1"/>
</dbReference>
<protein>
    <submittedName>
        <fullName evidence="2">Anti-sigma regulatory factor (Ser/Thr protein kinase)</fullName>
    </submittedName>
</protein>
<dbReference type="SUPFAM" id="SSF81606">
    <property type="entry name" value="PP2C-like"/>
    <property type="match status" value="1"/>
</dbReference>
<dbReference type="InterPro" id="IPR036457">
    <property type="entry name" value="PPM-type-like_dom_sf"/>
</dbReference>
<name>A0A1I6LT09_9BACT</name>
<organism evidence="2 3">
    <name type="scientific">Granulicella pectinivorans</name>
    <dbReference type="NCBI Taxonomy" id="474950"/>
    <lineage>
        <taxon>Bacteria</taxon>
        <taxon>Pseudomonadati</taxon>
        <taxon>Acidobacteriota</taxon>
        <taxon>Terriglobia</taxon>
        <taxon>Terriglobales</taxon>
        <taxon>Acidobacteriaceae</taxon>
        <taxon>Granulicella</taxon>
    </lineage>
</organism>
<dbReference type="STRING" id="474950.SAMN05421771_1233"/>
<gene>
    <name evidence="2" type="ORF">SAMN05421771_1233</name>
</gene>
<dbReference type="EMBL" id="FOZL01000001">
    <property type="protein sequence ID" value="SFS06627.1"/>
    <property type="molecule type" value="Genomic_DNA"/>
</dbReference>
<keyword evidence="2" id="KW-0418">Kinase</keyword>
<keyword evidence="3" id="KW-1185">Reference proteome</keyword>
<accession>A0A1I6LT09</accession>
<dbReference type="InterPro" id="IPR001932">
    <property type="entry name" value="PPM-type_phosphatase-like_dom"/>
</dbReference>
<dbReference type="Gene3D" id="3.30.565.10">
    <property type="entry name" value="Histidine kinase-like ATPase, C-terminal domain"/>
    <property type="match status" value="1"/>
</dbReference>
<dbReference type="SMART" id="SM00331">
    <property type="entry name" value="PP2C_SIG"/>
    <property type="match status" value="1"/>
</dbReference>
<keyword evidence="2" id="KW-0808">Transferase</keyword>
<reference evidence="2 3" key="1">
    <citation type="submission" date="2016-10" db="EMBL/GenBank/DDBJ databases">
        <authorList>
            <person name="de Groot N.N."/>
        </authorList>
    </citation>
    <scope>NUCLEOTIDE SEQUENCE [LARGE SCALE GENOMIC DNA]</scope>
    <source>
        <strain evidence="2 3">DSM 21001</strain>
    </source>
</reference>
<dbReference type="InterPro" id="IPR036890">
    <property type="entry name" value="HATPase_C_sf"/>
</dbReference>
<dbReference type="PANTHER" id="PTHR35801">
    <property type="entry name" value="PHOSPHOSERINE PHOSPHATASE RSBX"/>
    <property type="match status" value="1"/>
</dbReference>
<dbReference type="AlphaFoldDB" id="A0A1I6LT09"/>
<dbReference type="PANTHER" id="PTHR35801:SF1">
    <property type="entry name" value="PHOSPHOSERINE PHOSPHATASE RSBX"/>
    <property type="match status" value="1"/>
</dbReference>
<sequence>MEPIEHTGANPQPIRTAVVIPIEDSSQIPVARRAVLEAGRELRLDEATLSRAEIVAVELARNIFLHGRTVTSQGGVPLRRIQRPGELFISSDIEGTAVQIVAVDSGVGISSILRAMTDGFSTSGTPGLGLGAVKRLSRSFDIFSSIEPDAARGTVVAALVGPEKPVGTTTAAVLSSALPGETVGGDSWASFQTAESTYYLMADGLGHGPHAHDASTLAVNLFLRSMERSRAALSPAELLTHMHPLMRATRGAAIALIRIDHATRQIVFCGVGNISMVLSAPNGATRTMLSHNGTLGHQMQRVQEFTENYLPGSLLILHSDGIHTSWKLQNATGLDRQASATIAGAIYREAWRGRDDATVLVARLA</sequence>
<proteinExistence type="predicted"/>
<dbReference type="SUPFAM" id="SSF55874">
    <property type="entry name" value="ATPase domain of HSP90 chaperone/DNA topoisomerase II/histidine kinase"/>
    <property type="match status" value="1"/>
</dbReference>
<feature type="domain" description="PPM-type phosphatase" evidence="1">
    <location>
        <begin position="168"/>
        <end position="364"/>
    </location>
</feature>
<dbReference type="OrthoDB" id="9797578at2"/>
<dbReference type="Gene3D" id="3.60.40.10">
    <property type="entry name" value="PPM-type phosphatase domain"/>
    <property type="match status" value="1"/>
</dbReference>
<dbReference type="GO" id="GO:0016301">
    <property type="term" value="F:kinase activity"/>
    <property type="evidence" value="ECO:0007669"/>
    <property type="project" value="UniProtKB-KW"/>
</dbReference>
<evidence type="ECO:0000259" key="1">
    <source>
        <dbReference type="SMART" id="SM00331"/>
    </source>
</evidence>
<dbReference type="Pfam" id="PF13581">
    <property type="entry name" value="HATPase_c_2"/>
    <property type="match status" value="1"/>
</dbReference>
<dbReference type="InterPro" id="IPR039248">
    <property type="entry name" value="Ptase_RsbX"/>
</dbReference>
<dbReference type="Proteomes" id="UP000199024">
    <property type="component" value="Unassembled WGS sequence"/>
</dbReference>
<dbReference type="RefSeq" id="WP_089837566.1">
    <property type="nucleotide sequence ID" value="NZ_FOZL01000001.1"/>
</dbReference>
<dbReference type="InterPro" id="IPR003594">
    <property type="entry name" value="HATPase_dom"/>
</dbReference>
<evidence type="ECO:0000313" key="2">
    <source>
        <dbReference type="EMBL" id="SFS06627.1"/>
    </source>
</evidence>